<evidence type="ECO:0000256" key="1">
    <source>
        <dbReference type="SAM" id="MobiDB-lite"/>
    </source>
</evidence>
<feature type="domain" description="Endonuclease/exonuclease/phosphatase" evidence="2">
    <location>
        <begin position="29"/>
        <end position="351"/>
    </location>
</feature>
<sequence>MSTPPRVRIASYNTALNRPAAGALCRDLATGDPQAAAVAAIVAAVAPDILLLNEVDDDPDGAALAQFIDGYLAPAGADYPYRFRAPVNTGVPSGYDLDRDGRCDGPGDALGFGEFPGQYGMALLARYPILTGQVRSFRRFPWCRLPGARLPRDDQGGHWYPPHARAWLPLSSKSHWDVPVALGDRILHCLASHPTPPAFDGPERRNRLRNADELRFWLGYLDDAAWVEDDRGRSGGLARGAHVVLLGDLNADPADGDGERAVIRSLLGHPRLQDPQPRSRGGAVASRSARRRPAGDPALHTGWFGAFGLRLDYVLPDRRWTMLDAGVHWPAPDEPGRALVGDGRGVVSSDHRLVWVDVAVP</sequence>
<dbReference type="Proteomes" id="UP000245474">
    <property type="component" value="Unassembled WGS sequence"/>
</dbReference>
<proteinExistence type="predicted"/>
<evidence type="ECO:0000259" key="2">
    <source>
        <dbReference type="Pfam" id="PF03372"/>
    </source>
</evidence>
<reference evidence="3 4" key="1">
    <citation type="submission" date="2018-05" db="EMBL/GenBank/DDBJ databases">
        <title>Spiribacter halobius sp. nov., a moderately halophilic bacterium isolated from marine solar saltern.</title>
        <authorList>
            <person name="Zheng W.-S."/>
            <person name="Lu D.-C."/>
            <person name="Du Z.-J."/>
        </authorList>
    </citation>
    <scope>NUCLEOTIDE SEQUENCE [LARGE SCALE GENOMIC DNA]</scope>
    <source>
        <strain evidence="3 4">E85</strain>
    </source>
</reference>
<dbReference type="RefSeq" id="WP_109680103.1">
    <property type="nucleotide sequence ID" value="NZ_CP086615.1"/>
</dbReference>
<accession>A0A2U2MWK9</accession>
<organism evidence="3 4">
    <name type="scientific">Sediminicurvatus halobius</name>
    <dbReference type="NCBI Taxonomy" id="2182432"/>
    <lineage>
        <taxon>Bacteria</taxon>
        <taxon>Pseudomonadati</taxon>
        <taxon>Pseudomonadota</taxon>
        <taxon>Gammaproteobacteria</taxon>
        <taxon>Chromatiales</taxon>
        <taxon>Ectothiorhodospiraceae</taxon>
        <taxon>Sediminicurvatus</taxon>
    </lineage>
</organism>
<dbReference type="OrthoDB" id="292013at2"/>
<dbReference type="InterPro" id="IPR005135">
    <property type="entry name" value="Endo/exonuclease/phosphatase"/>
</dbReference>
<gene>
    <name evidence="3" type="ORF">DEM34_17410</name>
</gene>
<keyword evidence="3" id="KW-0378">Hydrolase</keyword>
<dbReference type="GO" id="GO:0004519">
    <property type="term" value="F:endonuclease activity"/>
    <property type="evidence" value="ECO:0007669"/>
    <property type="project" value="UniProtKB-KW"/>
</dbReference>
<name>A0A2U2MWK9_9GAMM</name>
<dbReference type="EMBL" id="QFFI01000042">
    <property type="protein sequence ID" value="PWG61249.1"/>
    <property type="molecule type" value="Genomic_DNA"/>
</dbReference>
<keyword evidence="3" id="KW-0255">Endonuclease</keyword>
<dbReference type="InterPro" id="IPR036691">
    <property type="entry name" value="Endo/exonu/phosph_ase_sf"/>
</dbReference>
<keyword evidence="4" id="KW-1185">Reference proteome</keyword>
<comment type="caution">
    <text evidence="3">The sequence shown here is derived from an EMBL/GenBank/DDBJ whole genome shotgun (WGS) entry which is preliminary data.</text>
</comment>
<dbReference type="Pfam" id="PF03372">
    <property type="entry name" value="Exo_endo_phos"/>
    <property type="match status" value="1"/>
</dbReference>
<dbReference type="SUPFAM" id="SSF56219">
    <property type="entry name" value="DNase I-like"/>
    <property type="match status" value="1"/>
</dbReference>
<feature type="compositionally biased region" description="Low complexity" evidence="1">
    <location>
        <begin position="278"/>
        <end position="287"/>
    </location>
</feature>
<evidence type="ECO:0000313" key="4">
    <source>
        <dbReference type="Proteomes" id="UP000245474"/>
    </source>
</evidence>
<keyword evidence="3" id="KW-0540">Nuclease</keyword>
<dbReference type="Gene3D" id="3.60.10.10">
    <property type="entry name" value="Endonuclease/exonuclease/phosphatase"/>
    <property type="match status" value="1"/>
</dbReference>
<dbReference type="AlphaFoldDB" id="A0A2U2MWK9"/>
<evidence type="ECO:0000313" key="3">
    <source>
        <dbReference type="EMBL" id="PWG61249.1"/>
    </source>
</evidence>
<protein>
    <submittedName>
        <fullName evidence="3">Endonuclease</fullName>
    </submittedName>
</protein>
<feature type="region of interest" description="Disordered" evidence="1">
    <location>
        <begin position="267"/>
        <end position="295"/>
    </location>
</feature>